<dbReference type="EMBL" id="GALX01006963">
    <property type="protein sequence ID" value="JAB61503.1"/>
    <property type="molecule type" value="Transcribed_RNA"/>
</dbReference>
<organism evidence="2">
    <name type="scientific">Anoplophora glabripennis</name>
    <name type="common">Asian longhorn beetle</name>
    <name type="synonym">Anoplophora nobilis</name>
    <dbReference type="NCBI Taxonomy" id="217634"/>
    <lineage>
        <taxon>Eukaryota</taxon>
        <taxon>Metazoa</taxon>
        <taxon>Ecdysozoa</taxon>
        <taxon>Arthropoda</taxon>
        <taxon>Hexapoda</taxon>
        <taxon>Insecta</taxon>
        <taxon>Pterygota</taxon>
        <taxon>Neoptera</taxon>
        <taxon>Endopterygota</taxon>
        <taxon>Coleoptera</taxon>
        <taxon>Polyphaga</taxon>
        <taxon>Cucujiformia</taxon>
        <taxon>Chrysomeloidea</taxon>
        <taxon>Cerambycidae</taxon>
        <taxon>Lamiinae</taxon>
        <taxon>Lamiini</taxon>
        <taxon>Anoplophora</taxon>
    </lineage>
</organism>
<feature type="chain" id="PRO_5004734196" evidence="1">
    <location>
        <begin position="33"/>
        <end position="130"/>
    </location>
</feature>
<evidence type="ECO:0000313" key="2">
    <source>
        <dbReference type="EMBL" id="JAB61503.1"/>
    </source>
</evidence>
<sequence length="130" mass="14897">WFISSFCSLNQQSLTRMNLGIIFLTVICLAFADELSDCKCLEGYRPQLDEDGHAMCYGIHVKAFAPCNLIKKPRCQCGPEVTGILNDASGVWCVKYNRGSQVKRWRCENREEWETFFSQHPNIQRASGRN</sequence>
<reference evidence="2" key="1">
    <citation type="submission" date="2013-07" db="EMBL/GenBank/DDBJ databases">
        <title>Midgut Transcriptome Profiling of Anoplphora glabripennis, a Lignocellulose Degrading, Wood-Boring Cerambycid.</title>
        <authorList>
            <person name="Scully E.D."/>
            <person name="Hoover K."/>
            <person name="Carlson J.E."/>
            <person name="Tien M."/>
            <person name="Geib S.M."/>
        </authorList>
    </citation>
    <scope>NUCLEOTIDE SEQUENCE</scope>
</reference>
<accession>V5GMC5</accession>
<feature type="non-terminal residue" evidence="2">
    <location>
        <position position="1"/>
    </location>
</feature>
<name>V5GMC5_ANOGL</name>
<protein>
    <submittedName>
        <fullName evidence="2">Uncharacterized protein</fullName>
    </submittedName>
</protein>
<evidence type="ECO:0000256" key="1">
    <source>
        <dbReference type="SAM" id="SignalP"/>
    </source>
</evidence>
<feature type="signal peptide" evidence="1">
    <location>
        <begin position="1"/>
        <end position="32"/>
    </location>
</feature>
<proteinExistence type="predicted"/>
<keyword evidence="1" id="KW-0732">Signal</keyword>
<dbReference type="AlphaFoldDB" id="V5GMC5"/>